<protein>
    <submittedName>
        <fullName evidence="2">Uncharacterized protein</fullName>
    </submittedName>
</protein>
<evidence type="ECO:0000313" key="3">
    <source>
        <dbReference type="Proteomes" id="UP001152622"/>
    </source>
</evidence>
<evidence type="ECO:0000256" key="1">
    <source>
        <dbReference type="SAM" id="MobiDB-lite"/>
    </source>
</evidence>
<keyword evidence="3" id="KW-1185">Reference proteome</keyword>
<comment type="caution">
    <text evidence="2">The sequence shown here is derived from an EMBL/GenBank/DDBJ whole genome shotgun (WGS) entry which is preliminary data.</text>
</comment>
<dbReference type="EMBL" id="JAINUF010000008">
    <property type="protein sequence ID" value="KAJ8352651.1"/>
    <property type="molecule type" value="Genomic_DNA"/>
</dbReference>
<evidence type="ECO:0000313" key="2">
    <source>
        <dbReference type="EMBL" id="KAJ8352651.1"/>
    </source>
</evidence>
<organism evidence="2 3">
    <name type="scientific">Synaphobranchus kaupii</name>
    <name type="common">Kaup's arrowtooth eel</name>
    <dbReference type="NCBI Taxonomy" id="118154"/>
    <lineage>
        <taxon>Eukaryota</taxon>
        <taxon>Metazoa</taxon>
        <taxon>Chordata</taxon>
        <taxon>Craniata</taxon>
        <taxon>Vertebrata</taxon>
        <taxon>Euteleostomi</taxon>
        <taxon>Actinopterygii</taxon>
        <taxon>Neopterygii</taxon>
        <taxon>Teleostei</taxon>
        <taxon>Anguilliformes</taxon>
        <taxon>Synaphobranchidae</taxon>
        <taxon>Synaphobranchus</taxon>
    </lineage>
</organism>
<sequence length="66" mass="7506">MLMKRNLPRRQCAKFKDKKTKEEVGRVEPIEPSAAHPTNLSSGVGKHFHIAQPTVPELRPFPITRC</sequence>
<accession>A0A9Q1F7L3</accession>
<name>A0A9Q1F7L3_SYNKA</name>
<feature type="region of interest" description="Disordered" evidence="1">
    <location>
        <begin position="16"/>
        <end position="45"/>
    </location>
</feature>
<dbReference type="AlphaFoldDB" id="A0A9Q1F7L3"/>
<proteinExistence type="predicted"/>
<dbReference type="Proteomes" id="UP001152622">
    <property type="component" value="Chromosome 8"/>
</dbReference>
<reference evidence="2" key="1">
    <citation type="journal article" date="2023" name="Science">
        <title>Genome structures resolve the early diversification of teleost fishes.</title>
        <authorList>
            <person name="Parey E."/>
            <person name="Louis A."/>
            <person name="Montfort J."/>
            <person name="Bouchez O."/>
            <person name="Roques C."/>
            <person name="Iampietro C."/>
            <person name="Lluch J."/>
            <person name="Castinel A."/>
            <person name="Donnadieu C."/>
            <person name="Desvignes T."/>
            <person name="Floi Bucao C."/>
            <person name="Jouanno E."/>
            <person name="Wen M."/>
            <person name="Mejri S."/>
            <person name="Dirks R."/>
            <person name="Jansen H."/>
            <person name="Henkel C."/>
            <person name="Chen W.J."/>
            <person name="Zahm M."/>
            <person name="Cabau C."/>
            <person name="Klopp C."/>
            <person name="Thompson A.W."/>
            <person name="Robinson-Rechavi M."/>
            <person name="Braasch I."/>
            <person name="Lecointre G."/>
            <person name="Bobe J."/>
            <person name="Postlethwait J.H."/>
            <person name="Berthelot C."/>
            <person name="Roest Crollius H."/>
            <person name="Guiguen Y."/>
        </authorList>
    </citation>
    <scope>NUCLEOTIDE SEQUENCE</scope>
    <source>
        <strain evidence="2">WJC10195</strain>
    </source>
</reference>
<gene>
    <name evidence="2" type="ORF">SKAU_G00241270</name>
</gene>
<feature type="compositionally biased region" description="Basic and acidic residues" evidence="1">
    <location>
        <begin position="19"/>
        <end position="29"/>
    </location>
</feature>